<evidence type="ECO:0000313" key="13">
    <source>
        <dbReference type="EMBL" id="OWF41582.1"/>
    </source>
</evidence>
<dbReference type="PANTHER" id="PTHR28547">
    <property type="entry name" value="PROTEIN MMS22-LIKE"/>
    <property type="match status" value="1"/>
</dbReference>
<evidence type="ECO:0000256" key="4">
    <source>
        <dbReference type="ARBA" id="ARBA00021061"/>
    </source>
</evidence>
<dbReference type="InterPro" id="IPR042320">
    <property type="entry name" value="MMS22-like"/>
</dbReference>
<name>A0A210PYM5_MIZYE</name>
<feature type="domain" description="Protein MMS22-like N-terminal" evidence="11">
    <location>
        <begin position="159"/>
        <end position="704"/>
    </location>
</feature>
<dbReference type="AlphaFoldDB" id="A0A210PYM5"/>
<dbReference type="OrthoDB" id="8193282at2759"/>
<evidence type="ECO:0000256" key="9">
    <source>
        <dbReference type="ARBA" id="ARBA00023242"/>
    </source>
</evidence>
<evidence type="ECO:0000256" key="6">
    <source>
        <dbReference type="ARBA" id="ARBA00022763"/>
    </source>
</evidence>
<evidence type="ECO:0000256" key="2">
    <source>
        <dbReference type="ARBA" id="ARBA00004286"/>
    </source>
</evidence>
<dbReference type="InterPro" id="IPR029424">
    <property type="entry name" value="MMS22L_C"/>
</dbReference>
<evidence type="ECO:0000256" key="10">
    <source>
        <dbReference type="ARBA" id="ARBA00033326"/>
    </source>
</evidence>
<sequence length="1190" mass="134904">MSMDENSITPPLSPDNPYRLDIEDSDMMFADDLARQFPSTPVHFPDEGQQMEVQEPTPTYTSQRPFSCHNVKSSPKQLESFLKTIESTYVPDLDIMVELFSQQFVTCQLEQNLDKLSLFLSQWICRIQNKNPSPASEVRRWRQDIVSFYVFLKSYVLRYNGVDNQLPPLLNSLLSLMHGALLHVDTPTQIHFDCMSRVDSCEYNSFHLCLDVYWETLELLCLIVYKFQDLPYRQSLIQCCGREEEDHKSMFTQVVQLVLWELVTLAQQAYSKVSTKEALETSPFPCPCVKEMWTMCEVLLRHRNSNCSEQLLWVHINNMLQILQEDEVSGNTEMEIDSNVFVYPATSLVIKDKTGFCLWLSTKLAALQSDSSNSHPVQRTSDSSYQEVMAALRKSLAKTDLSESDLRFYLQCCVNLAEHWKPHVALLLLLWDHFYRKLNSNFQLNVATVDGLGTLSKSSLTLLEQCNRLGCGQYKFKPQDTSFQLFLGLLGNHLRHLLDSGSNQEWRQIKGRVYSKFHKRRIQELMENGFYNFTCLFLCLGLAADTEDVTGKLCDFYNMVDMSSLSLGTTRVMWQGMFAMVHLYQQKDLDISVLTDRLGQAFSSTCMEFSCDDLDPRRRHLLWRLILFYIESVQEVFESSSQLGPAYSRLMSEGFSSVLSGCRSNELGPVLGTIEVVITCIRETKKKAGAEKNVEDVYNVIWTSILPAIKSLSCSQSASPLLADTLAGLTLLAFDSKKENFVSLVKFVHGGTINRSVCCRFWSHILPADGVMTALSSMVPNYQTDLIQTWVSSTIFLPAQSSHLITMNRCMQTLPEVRDMMTQAGIGQSEATEKTTCLHFIKAIDIVYNKTTVWKDRIQLRDKAMNYFSNILRQLSPILQSLKPAETLANAYAVMGYIIKCCAQLLFVQAKPDCPLPNIISAMVVPHFLFNSDKAVSPVFLAVVRDHLHLFVRGLGRLDYKKAPYVQRRLKDVVSIYIPKFWTSSSSLSVGTASSVHPLVVSLKESCVRQPTEVALEFRQFILESVMEKFLLPSQFTLPPNHHLALMFLKEIIGRTYCKDVAARDTTTVLGGVLTVMVLSDVQSTYQCAQKIATNLLEGCKVSATTTLTDVAATLEAFITVHKKTHLDHCIQALDKVSKSGGIFIRNILPKIQHYIVEHESHRGVGSDSKLRQNYTNLSRNVSCKPPGDT</sequence>
<evidence type="ECO:0000256" key="5">
    <source>
        <dbReference type="ARBA" id="ARBA00022454"/>
    </source>
</evidence>
<protein>
    <recommendedName>
        <fullName evidence="4">Protein MMS22-like</fullName>
    </recommendedName>
    <alternativeName>
        <fullName evidence="10">Methyl methanesulfonate-sensitivity protein 22-like</fullName>
    </alternativeName>
</protein>
<accession>A0A210PYM5</accession>
<evidence type="ECO:0000256" key="3">
    <source>
        <dbReference type="ARBA" id="ARBA00006585"/>
    </source>
</evidence>
<evidence type="ECO:0000259" key="12">
    <source>
        <dbReference type="Pfam" id="PF14911"/>
    </source>
</evidence>
<evidence type="ECO:0000313" key="14">
    <source>
        <dbReference type="Proteomes" id="UP000242188"/>
    </source>
</evidence>
<dbReference type="STRING" id="6573.A0A210PYM5"/>
<evidence type="ECO:0000256" key="8">
    <source>
        <dbReference type="ARBA" id="ARBA00023204"/>
    </source>
</evidence>
<evidence type="ECO:0000259" key="11">
    <source>
        <dbReference type="Pfam" id="PF14910"/>
    </source>
</evidence>
<reference evidence="13 14" key="1">
    <citation type="journal article" date="2017" name="Nat. Ecol. Evol.">
        <title>Scallop genome provides insights into evolution of bilaterian karyotype and development.</title>
        <authorList>
            <person name="Wang S."/>
            <person name="Zhang J."/>
            <person name="Jiao W."/>
            <person name="Li J."/>
            <person name="Xun X."/>
            <person name="Sun Y."/>
            <person name="Guo X."/>
            <person name="Huan P."/>
            <person name="Dong B."/>
            <person name="Zhang L."/>
            <person name="Hu X."/>
            <person name="Sun X."/>
            <person name="Wang J."/>
            <person name="Zhao C."/>
            <person name="Wang Y."/>
            <person name="Wang D."/>
            <person name="Huang X."/>
            <person name="Wang R."/>
            <person name="Lv J."/>
            <person name="Li Y."/>
            <person name="Zhang Z."/>
            <person name="Liu B."/>
            <person name="Lu W."/>
            <person name="Hui Y."/>
            <person name="Liang J."/>
            <person name="Zhou Z."/>
            <person name="Hou R."/>
            <person name="Li X."/>
            <person name="Liu Y."/>
            <person name="Li H."/>
            <person name="Ning X."/>
            <person name="Lin Y."/>
            <person name="Zhao L."/>
            <person name="Xing Q."/>
            <person name="Dou J."/>
            <person name="Li Y."/>
            <person name="Mao J."/>
            <person name="Guo H."/>
            <person name="Dou H."/>
            <person name="Li T."/>
            <person name="Mu C."/>
            <person name="Jiang W."/>
            <person name="Fu Q."/>
            <person name="Fu X."/>
            <person name="Miao Y."/>
            <person name="Liu J."/>
            <person name="Yu Q."/>
            <person name="Li R."/>
            <person name="Liao H."/>
            <person name="Li X."/>
            <person name="Kong Y."/>
            <person name="Jiang Z."/>
            <person name="Chourrout D."/>
            <person name="Li R."/>
            <person name="Bao Z."/>
        </authorList>
    </citation>
    <scope>NUCLEOTIDE SEQUENCE [LARGE SCALE GENOMIC DNA]</scope>
    <source>
        <strain evidence="13 14">PY_sf001</strain>
    </source>
</reference>
<evidence type="ECO:0000256" key="7">
    <source>
        <dbReference type="ARBA" id="ARBA00022853"/>
    </source>
</evidence>
<feature type="domain" description="MMS22-like C-terminal" evidence="12">
    <location>
        <begin position="804"/>
        <end position="1179"/>
    </location>
</feature>
<dbReference type="GO" id="GO:0000724">
    <property type="term" value="P:double-strand break repair via homologous recombination"/>
    <property type="evidence" value="ECO:0007669"/>
    <property type="project" value="InterPro"/>
</dbReference>
<dbReference type="GO" id="GO:0031297">
    <property type="term" value="P:replication fork processing"/>
    <property type="evidence" value="ECO:0007669"/>
    <property type="project" value="InterPro"/>
</dbReference>
<organism evidence="13 14">
    <name type="scientific">Mizuhopecten yessoensis</name>
    <name type="common">Japanese scallop</name>
    <name type="synonym">Patinopecten yessoensis</name>
    <dbReference type="NCBI Taxonomy" id="6573"/>
    <lineage>
        <taxon>Eukaryota</taxon>
        <taxon>Metazoa</taxon>
        <taxon>Spiralia</taxon>
        <taxon>Lophotrochozoa</taxon>
        <taxon>Mollusca</taxon>
        <taxon>Bivalvia</taxon>
        <taxon>Autobranchia</taxon>
        <taxon>Pteriomorphia</taxon>
        <taxon>Pectinida</taxon>
        <taxon>Pectinoidea</taxon>
        <taxon>Pectinidae</taxon>
        <taxon>Mizuhopecten</taxon>
    </lineage>
</organism>
<dbReference type="GO" id="GO:0006325">
    <property type="term" value="P:chromatin organization"/>
    <property type="evidence" value="ECO:0007669"/>
    <property type="project" value="UniProtKB-KW"/>
</dbReference>
<keyword evidence="6" id="KW-0227">DNA damage</keyword>
<gene>
    <name evidence="13" type="ORF">KP79_PYT16363</name>
</gene>
<keyword evidence="8" id="KW-0234">DNA repair</keyword>
<dbReference type="EMBL" id="NEDP02005380">
    <property type="protein sequence ID" value="OWF41582.1"/>
    <property type="molecule type" value="Genomic_DNA"/>
</dbReference>
<dbReference type="Pfam" id="PF14911">
    <property type="entry name" value="MMS22L_C"/>
    <property type="match status" value="1"/>
</dbReference>
<dbReference type="Proteomes" id="UP000242188">
    <property type="component" value="Unassembled WGS sequence"/>
</dbReference>
<keyword evidence="5" id="KW-0158">Chromosome</keyword>
<comment type="caution">
    <text evidence="13">The sequence shown here is derived from an EMBL/GenBank/DDBJ whole genome shotgun (WGS) entry which is preliminary data.</text>
</comment>
<evidence type="ECO:0000256" key="1">
    <source>
        <dbReference type="ARBA" id="ARBA00004123"/>
    </source>
</evidence>
<dbReference type="PANTHER" id="PTHR28547:SF1">
    <property type="entry name" value="PROTEIN MMS22-LIKE"/>
    <property type="match status" value="1"/>
</dbReference>
<comment type="similarity">
    <text evidence="3">Belongs to the MMS22 family. MMS22L subfamily.</text>
</comment>
<dbReference type="InterPro" id="IPR029425">
    <property type="entry name" value="MMS22L_N"/>
</dbReference>
<keyword evidence="7" id="KW-0156">Chromatin regulator</keyword>
<comment type="subcellular location">
    <subcellularLocation>
        <location evidence="2">Chromosome</location>
    </subcellularLocation>
    <subcellularLocation>
        <location evidence="1">Nucleus</location>
    </subcellularLocation>
</comment>
<dbReference type="GO" id="GO:0043596">
    <property type="term" value="C:nuclear replication fork"/>
    <property type="evidence" value="ECO:0007669"/>
    <property type="project" value="TreeGrafter"/>
</dbReference>
<keyword evidence="14" id="KW-1185">Reference proteome</keyword>
<proteinExistence type="inferred from homology"/>
<keyword evidence="9" id="KW-0539">Nucleus</keyword>
<dbReference type="Pfam" id="PF14910">
    <property type="entry name" value="MMS22L_N"/>
    <property type="match status" value="1"/>
</dbReference>